<gene>
    <name evidence="1" type="ORF">EVAR_75677_1</name>
</gene>
<accession>A0A4C1W2V3</accession>
<evidence type="ECO:0000313" key="1">
    <source>
        <dbReference type="EMBL" id="GBP44809.1"/>
    </source>
</evidence>
<dbReference type="AlphaFoldDB" id="A0A4C1W2V3"/>
<protein>
    <submittedName>
        <fullName evidence="1">Uncharacterized protein</fullName>
    </submittedName>
</protein>
<name>A0A4C1W2V3_EUMVA</name>
<dbReference type="EMBL" id="BGZK01000459">
    <property type="protein sequence ID" value="GBP44809.1"/>
    <property type="molecule type" value="Genomic_DNA"/>
</dbReference>
<sequence>MFMNTIKILKNILIKLRGGGAPAARGPRFDAIFFSSSGVKSKLSSPVNVNLTYKPLLEKNAPVVSCRSDTGETDIIDQAVRKTTNIRVHALNTQSDLVLVQLKLARNCARLEQNEKLKEISEIG</sequence>
<reference evidence="1 2" key="1">
    <citation type="journal article" date="2019" name="Commun. Biol.">
        <title>The bagworm genome reveals a unique fibroin gene that provides high tensile strength.</title>
        <authorList>
            <person name="Kono N."/>
            <person name="Nakamura H."/>
            <person name="Ohtoshi R."/>
            <person name="Tomita M."/>
            <person name="Numata K."/>
            <person name="Arakawa K."/>
        </authorList>
    </citation>
    <scope>NUCLEOTIDE SEQUENCE [LARGE SCALE GENOMIC DNA]</scope>
</reference>
<dbReference type="Proteomes" id="UP000299102">
    <property type="component" value="Unassembled WGS sequence"/>
</dbReference>
<comment type="caution">
    <text evidence="1">The sequence shown here is derived from an EMBL/GenBank/DDBJ whole genome shotgun (WGS) entry which is preliminary data.</text>
</comment>
<proteinExistence type="predicted"/>
<evidence type="ECO:0000313" key="2">
    <source>
        <dbReference type="Proteomes" id="UP000299102"/>
    </source>
</evidence>
<organism evidence="1 2">
    <name type="scientific">Eumeta variegata</name>
    <name type="common">Bagworm moth</name>
    <name type="synonym">Eumeta japonica</name>
    <dbReference type="NCBI Taxonomy" id="151549"/>
    <lineage>
        <taxon>Eukaryota</taxon>
        <taxon>Metazoa</taxon>
        <taxon>Ecdysozoa</taxon>
        <taxon>Arthropoda</taxon>
        <taxon>Hexapoda</taxon>
        <taxon>Insecta</taxon>
        <taxon>Pterygota</taxon>
        <taxon>Neoptera</taxon>
        <taxon>Endopterygota</taxon>
        <taxon>Lepidoptera</taxon>
        <taxon>Glossata</taxon>
        <taxon>Ditrysia</taxon>
        <taxon>Tineoidea</taxon>
        <taxon>Psychidae</taxon>
        <taxon>Oiketicinae</taxon>
        <taxon>Eumeta</taxon>
    </lineage>
</organism>
<keyword evidence="2" id="KW-1185">Reference proteome</keyword>